<accession>A0AAJ0FJL0</accession>
<dbReference type="EMBL" id="MU839001">
    <property type="protein sequence ID" value="KAK1770037.1"/>
    <property type="molecule type" value="Genomic_DNA"/>
</dbReference>
<evidence type="ECO:0000256" key="2">
    <source>
        <dbReference type="ARBA" id="ARBA00023027"/>
    </source>
</evidence>
<dbReference type="Gene3D" id="3.40.50.720">
    <property type="entry name" value="NAD(P)-binding Rossmann-like Domain"/>
    <property type="match status" value="2"/>
</dbReference>
<evidence type="ECO:0000259" key="4">
    <source>
        <dbReference type="Pfam" id="PF02826"/>
    </source>
</evidence>
<feature type="domain" description="D-isomer specific 2-hydroxyacid dehydrogenase NAD-binding" evidence="4">
    <location>
        <begin position="240"/>
        <end position="337"/>
    </location>
</feature>
<dbReference type="Proteomes" id="UP001244011">
    <property type="component" value="Unassembled WGS sequence"/>
</dbReference>
<organism evidence="5 6">
    <name type="scientific">Phialemonium atrogriseum</name>
    <dbReference type="NCBI Taxonomy" id="1093897"/>
    <lineage>
        <taxon>Eukaryota</taxon>
        <taxon>Fungi</taxon>
        <taxon>Dikarya</taxon>
        <taxon>Ascomycota</taxon>
        <taxon>Pezizomycotina</taxon>
        <taxon>Sordariomycetes</taxon>
        <taxon>Sordariomycetidae</taxon>
        <taxon>Cephalothecales</taxon>
        <taxon>Cephalothecaceae</taxon>
        <taxon>Phialemonium</taxon>
    </lineage>
</organism>
<reference evidence="5" key="1">
    <citation type="submission" date="2023-06" db="EMBL/GenBank/DDBJ databases">
        <title>Genome-scale phylogeny and comparative genomics of the fungal order Sordariales.</title>
        <authorList>
            <consortium name="Lawrence Berkeley National Laboratory"/>
            <person name="Hensen N."/>
            <person name="Bonometti L."/>
            <person name="Westerberg I."/>
            <person name="Brannstrom I.O."/>
            <person name="Guillou S."/>
            <person name="Cros-Aarteil S."/>
            <person name="Calhoun S."/>
            <person name="Haridas S."/>
            <person name="Kuo A."/>
            <person name="Mondo S."/>
            <person name="Pangilinan J."/>
            <person name="Riley R."/>
            <person name="Labutti K."/>
            <person name="Andreopoulos B."/>
            <person name="Lipzen A."/>
            <person name="Chen C."/>
            <person name="Yanf M."/>
            <person name="Daum C."/>
            <person name="Ng V."/>
            <person name="Clum A."/>
            <person name="Steindorff A."/>
            <person name="Ohm R."/>
            <person name="Martin F."/>
            <person name="Silar P."/>
            <person name="Natvig D."/>
            <person name="Lalanne C."/>
            <person name="Gautier V."/>
            <person name="Ament-Velasquez S.L."/>
            <person name="Kruys A."/>
            <person name="Hutchinson M.I."/>
            <person name="Powell A.J."/>
            <person name="Barry K."/>
            <person name="Miller A.N."/>
            <person name="Grigoriev I.V."/>
            <person name="Debuchy R."/>
            <person name="Gladieux P."/>
            <person name="Thoren M.H."/>
            <person name="Johannesson H."/>
        </authorList>
    </citation>
    <scope>NUCLEOTIDE SEQUENCE</scope>
    <source>
        <strain evidence="5">8032-3</strain>
    </source>
</reference>
<keyword evidence="2" id="KW-0520">NAD</keyword>
<name>A0AAJ0FJL0_9PEZI</name>
<evidence type="ECO:0000256" key="3">
    <source>
        <dbReference type="SAM" id="MobiDB-lite"/>
    </source>
</evidence>
<dbReference type="GO" id="GO:0051287">
    <property type="term" value="F:NAD binding"/>
    <property type="evidence" value="ECO:0007669"/>
    <property type="project" value="InterPro"/>
</dbReference>
<feature type="compositionally biased region" description="Basic and acidic residues" evidence="3">
    <location>
        <begin position="207"/>
        <end position="216"/>
    </location>
</feature>
<dbReference type="PANTHER" id="PTHR43333:SF1">
    <property type="entry name" value="D-ISOMER SPECIFIC 2-HYDROXYACID DEHYDROGENASE NAD-BINDING DOMAIN-CONTAINING PROTEIN"/>
    <property type="match status" value="1"/>
</dbReference>
<dbReference type="PROSITE" id="PS00065">
    <property type="entry name" value="D_2_HYDROXYACID_DH_1"/>
    <property type="match status" value="1"/>
</dbReference>
<dbReference type="GeneID" id="85308345"/>
<keyword evidence="1" id="KW-0560">Oxidoreductase</keyword>
<dbReference type="SUPFAM" id="SSF51735">
    <property type="entry name" value="NAD(P)-binding Rossmann-fold domains"/>
    <property type="match status" value="1"/>
</dbReference>
<dbReference type="CDD" id="cd12163">
    <property type="entry name" value="2-Hacid_dh_5"/>
    <property type="match status" value="1"/>
</dbReference>
<proteinExistence type="predicted"/>
<protein>
    <submittedName>
        <fullName evidence="5">D-isomer specific 2-hydroxyacid dehydrogenase</fullName>
    </submittedName>
</protein>
<dbReference type="GO" id="GO:0016491">
    <property type="term" value="F:oxidoreductase activity"/>
    <property type="evidence" value="ECO:0007669"/>
    <property type="project" value="UniProtKB-KW"/>
</dbReference>
<evidence type="ECO:0000256" key="1">
    <source>
        <dbReference type="ARBA" id="ARBA00023002"/>
    </source>
</evidence>
<evidence type="ECO:0000313" key="6">
    <source>
        <dbReference type="Proteomes" id="UP001244011"/>
    </source>
</evidence>
<feature type="region of interest" description="Disordered" evidence="3">
    <location>
        <begin position="202"/>
        <end position="222"/>
    </location>
</feature>
<dbReference type="InterPro" id="IPR029752">
    <property type="entry name" value="D-isomer_DH_CS1"/>
</dbReference>
<evidence type="ECO:0000313" key="5">
    <source>
        <dbReference type="EMBL" id="KAK1770037.1"/>
    </source>
</evidence>
<dbReference type="PANTHER" id="PTHR43333">
    <property type="entry name" value="2-HACID_DH_C DOMAIN-CONTAINING PROTEIN"/>
    <property type="match status" value="1"/>
</dbReference>
<feature type="domain" description="D-isomer specific 2-hydroxyacid dehydrogenase NAD-binding" evidence="4">
    <location>
        <begin position="140"/>
        <end position="209"/>
    </location>
</feature>
<dbReference type="Pfam" id="PF02826">
    <property type="entry name" value="2-Hacid_dh_C"/>
    <property type="match status" value="2"/>
</dbReference>
<keyword evidence="6" id="KW-1185">Reference proteome</keyword>
<gene>
    <name evidence="5" type="ORF">QBC33DRAFT_467285</name>
</gene>
<dbReference type="AlphaFoldDB" id="A0AAJ0FJL0"/>
<comment type="caution">
    <text evidence="5">The sequence shown here is derived from an EMBL/GenBank/DDBJ whole genome shotgun (WGS) entry which is preliminary data.</text>
</comment>
<dbReference type="InterPro" id="IPR006140">
    <property type="entry name" value="D-isomer_DH_NAD-bd"/>
</dbReference>
<dbReference type="SUPFAM" id="SSF52283">
    <property type="entry name" value="Formate/glycerate dehydrogenase catalytic domain-like"/>
    <property type="match status" value="1"/>
</dbReference>
<sequence>MVIDSAGPNGAPYSAAAAPNRSLEGHKLLLLIPEAPPQEYLDRLHTNFPGLEVVYHRLDWRETKTQTLFPEEEWKDITILLASGNALPTKDLAPKLQYVQLMSAGANHVLKNPLFSDTDIAFCTANGVHGPQISEWVITTFLAFQHHIPHYLDLQRQGKWQRSHTIVDDAVGQRVGILGYGSIGRQVARVAKALGSDVHAYTLHPRNTPESRRDESYTPPGLGDPEGVLPSKWFSGDTKEELHSFLSSGLDLLVVSLPLTDKTTHLLSAPEFQILSAKKTFVSNIARGPIVDTADLIEALDTGLIRGAALDVTDPEPLPDGHALWGAKNVIVTPHVSGASTAYNQRVFAILEHNLGRFSEGKGLTNRVSRRDGY</sequence>
<dbReference type="InterPro" id="IPR036291">
    <property type="entry name" value="NAD(P)-bd_dom_sf"/>
</dbReference>
<dbReference type="RefSeq" id="XP_060286250.1">
    <property type="nucleotide sequence ID" value="XM_060425158.1"/>
</dbReference>